<dbReference type="EMBL" id="FNEM01000017">
    <property type="protein sequence ID" value="SDK01980.1"/>
    <property type="molecule type" value="Genomic_DNA"/>
</dbReference>
<evidence type="ECO:0000313" key="3">
    <source>
        <dbReference type="Proteomes" id="UP000199527"/>
    </source>
</evidence>
<reference evidence="3" key="1">
    <citation type="submission" date="2016-10" db="EMBL/GenBank/DDBJ databases">
        <authorList>
            <person name="Varghese N."/>
            <person name="Submissions S."/>
        </authorList>
    </citation>
    <scope>NUCLEOTIDE SEQUENCE [LARGE SCALE GENOMIC DNA]</scope>
    <source>
        <strain evidence="3">DSM 23317</strain>
    </source>
</reference>
<dbReference type="InterPro" id="IPR020009">
    <property type="entry name" value="VolA/Pla-1/cef"/>
</dbReference>
<dbReference type="AlphaFoldDB" id="A0A1G8YIQ7"/>
<dbReference type="NCBIfam" id="TIGR03502">
    <property type="entry name" value="lipase_Pla1_cef"/>
    <property type="match status" value="1"/>
</dbReference>
<dbReference type="InterPro" id="IPR025920">
    <property type="entry name" value="Lipase_bact_N"/>
</dbReference>
<evidence type="ECO:0000259" key="1">
    <source>
        <dbReference type="Pfam" id="PF12262"/>
    </source>
</evidence>
<organism evidence="2 3">
    <name type="scientific">Ferrimonas sediminum</name>
    <dbReference type="NCBI Taxonomy" id="718193"/>
    <lineage>
        <taxon>Bacteria</taxon>
        <taxon>Pseudomonadati</taxon>
        <taxon>Pseudomonadota</taxon>
        <taxon>Gammaproteobacteria</taxon>
        <taxon>Alteromonadales</taxon>
        <taxon>Ferrimonadaceae</taxon>
        <taxon>Ferrimonas</taxon>
    </lineage>
</organism>
<gene>
    <name evidence="2" type="ORF">SAMN04488540_11771</name>
</gene>
<protein>
    <submittedName>
        <fullName evidence="2">Extracellular lipase, Pla-1/cef family</fullName>
    </submittedName>
</protein>
<dbReference type="InterPro" id="IPR029058">
    <property type="entry name" value="AB_hydrolase_fold"/>
</dbReference>
<evidence type="ECO:0000313" key="2">
    <source>
        <dbReference type="EMBL" id="SDK01980.1"/>
    </source>
</evidence>
<dbReference type="Gene3D" id="3.40.50.1820">
    <property type="entry name" value="alpha/beta hydrolase"/>
    <property type="match status" value="1"/>
</dbReference>
<sequence length="807" mass="83388">MRRLLVSTAVLSALALSGCNGDSYNDDVNNAKPIPVSARVAFDPANGILPSPNDLLFLGTPDGTLQFPDEVAAGDTPDYTDPMVALGALDGWSTTQPIQVSIGLPEGMSIDAASVAQAGAVRVFSVTLGGALSPDAECTAAPSLSICKVGEELAWGPDGDFMTAVTGHTVIAQPLKPLPATSSYLYITTDLLQDSDGRQLQASETYKQLKFDINTKPLPEGTSRDLQALVNNYEGSLAAAFGVDPDTITYSGVYTTQSVFDVLEVTKQLVVSPADEHAPFKPVWSAPPVPAGTAANYLPLTPADGVAYLLADATDVFKAELTLPYYLTAPTPADPTISSTWRALGDSPIAVLQALQAGTLTLEKFSEQVEDCGRDPVEAISNPAEIVGCTIVADDGSDLDVQQHLTRFNPVPAPKSVQTVPVLMTMPNAAKLAALGITVSKPATGWPLSMALHGLSGTKETTLANSGAMSAAGLATIAIDMPLHGERGFDFNDDGVYEISATDPSLGPQFANGSGLVFINIGSGLTVRDNYRQALIDLLALRAAVTGMVMTEVGAGGAPTYDLTKVTMQGLSLGAIIGADFATYANLPIDGVPAEMNPYTIQAASLSAPAAGLAGVFAGSPSFGPLLVDELIKVLAEEAGVPVPEPGTPEYEAFAKQVQEEVIPPLMFSIQTQIEAIDPINHAAALAATSTKVHIQEIVGDGDTNLPDQVLPNTVAGAPLSGTEPLIAFIGLGCVDETLQGADASGAVRFSKGHHSSLLSPDEIPGVTDGINAAATTAEMQAQVAEFSASLGMSLPVSNDVVTQPCP</sequence>
<keyword evidence="3" id="KW-1185">Reference proteome</keyword>
<dbReference type="Pfam" id="PF12262">
    <property type="entry name" value="Lipase_bact_N"/>
    <property type="match status" value="1"/>
</dbReference>
<dbReference type="RefSeq" id="WP_090367368.1">
    <property type="nucleotide sequence ID" value="NZ_FNEM01000017.1"/>
</dbReference>
<dbReference type="Proteomes" id="UP000199527">
    <property type="component" value="Unassembled WGS sequence"/>
</dbReference>
<dbReference type="SUPFAM" id="SSF53474">
    <property type="entry name" value="alpha/beta-Hydrolases"/>
    <property type="match status" value="1"/>
</dbReference>
<dbReference type="OrthoDB" id="5477453at2"/>
<dbReference type="PROSITE" id="PS51257">
    <property type="entry name" value="PROKAR_LIPOPROTEIN"/>
    <property type="match status" value="1"/>
</dbReference>
<name>A0A1G8YIQ7_9GAMM</name>
<feature type="domain" description="Bacterial virulence factor lipase N-terminal" evidence="1">
    <location>
        <begin position="57"/>
        <end position="270"/>
    </location>
</feature>
<accession>A0A1G8YIQ7</accession>
<proteinExistence type="predicted"/>